<keyword evidence="5" id="KW-1185">Reference proteome</keyword>
<dbReference type="EMBL" id="SGSQ01000027">
    <property type="protein sequence ID" value="RZG44057.1"/>
    <property type="molecule type" value="Genomic_DNA"/>
</dbReference>
<reference evidence="3 5" key="2">
    <citation type="submission" date="2019-02" db="EMBL/GenBank/DDBJ databases">
        <title>The Batch Genome Submission of Acinetobacter spp. strains.</title>
        <authorList>
            <person name="Qin J."/>
            <person name="Hu Y."/>
            <person name="Ye H."/>
            <person name="Wei L."/>
            <person name="Feng Y."/>
            <person name="Zong Z."/>
        </authorList>
    </citation>
    <scope>NUCLEOTIDE SEQUENCE [LARGE SCALE GENOMIC DNA]</scope>
    <source>
        <strain evidence="3 5">WCHAW060049</strain>
    </source>
</reference>
<name>A0A385CA20_9GAMM</name>
<keyword evidence="1" id="KW-0732">Signal</keyword>
<dbReference type="Proteomes" id="UP000279962">
    <property type="component" value="Chromosome"/>
</dbReference>
<evidence type="ECO:0000256" key="1">
    <source>
        <dbReference type="SAM" id="SignalP"/>
    </source>
</evidence>
<proteinExistence type="predicted"/>
<dbReference type="EMBL" id="CP033133">
    <property type="protein sequence ID" value="AYO56179.1"/>
    <property type="molecule type" value="Genomic_DNA"/>
</dbReference>
<reference evidence="2 4" key="1">
    <citation type="submission" date="2018-10" db="EMBL/GenBank/DDBJ databases">
        <title>The complete genome of Acinetobacter wuhouensis strain WCHAW010062.</title>
        <authorList>
            <person name="Hu Y."/>
            <person name="Long H."/>
            <person name="Feng Y."/>
            <person name="Zong Z."/>
        </authorList>
    </citation>
    <scope>NUCLEOTIDE SEQUENCE [LARGE SCALE GENOMIC DNA]</scope>
    <source>
        <strain evidence="2 4">WCHAW010062</strain>
    </source>
</reference>
<evidence type="ECO:0008006" key="6">
    <source>
        <dbReference type="Google" id="ProtNLM"/>
    </source>
</evidence>
<sequence length="152" mass="17130">MKKLLSILTLALCATQSYSALVNLNTNEFNTTFKNLNKEKGYMGEIKSSALTGGTHEKFIVTGKKVTYDKEPIAMTGYYVGPTEIGNTYSIAEYHVYCEDQAYNTVISGFEPNGELSFTTLDTDYAFDYEDPTDRDKKFSQILKKACKYKID</sequence>
<evidence type="ECO:0000313" key="3">
    <source>
        <dbReference type="EMBL" id="RZG44057.1"/>
    </source>
</evidence>
<feature type="signal peptide" evidence="1">
    <location>
        <begin position="1"/>
        <end position="19"/>
    </location>
</feature>
<gene>
    <name evidence="2" type="ORF">CDG68_22230</name>
    <name evidence="3" type="ORF">EXU28_15890</name>
</gene>
<evidence type="ECO:0000313" key="5">
    <source>
        <dbReference type="Proteomes" id="UP000293863"/>
    </source>
</evidence>
<dbReference type="KEGG" id="awu:BEN71_18940"/>
<dbReference type="OrthoDB" id="6698784at2"/>
<evidence type="ECO:0000313" key="4">
    <source>
        <dbReference type="Proteomes" id="UP000279962"/>
    </source>
</evidence>
<evidence type="ECO:0000313" key="2">
    <source>
        <dbReference type="EMBL" id="AYO56179.1"/>
    </source>
</evidence>
<feature type="chain" id="PRO_5044587890" description="DUF4468 domain-containing protein" evidence="1">
    <location>
        <begin position="20"/>
        <end position="152"/>
    </location>
</feature>
<dbReference type="AlphaFoldDB" id="A0A385CA20"/>
<protein>
    <recommendedName>
        <fullName evidence="6">DUF4468 domain-containing protein</fullName>
    </recommendedName>
</protein>
<dbReference type="Proteomes" id="UP000293863">
    <property type="component" value="Unassembled WGS sequence"/>
</dbReference>
<accession>A0A385CA20</accession>
<dbReference type="RefSeq" id="WP_068974185.1">
    <property type="nucleotide sequence ID" value="NZ_CP031716.1"/>
</dbReference>
<organism evidence="3 5">
    <name type="scientific">Acinetobacter wuhouensis</name>
    <dbReference type="NCBI Taxonomy" id="1879050"/>
    <lineage>
        <taxon>Bacteria</taxon>
        <taxon>Pseudomonadati</taxon>
        <taxon>Pseudomonadota</taxon>
        <taxon>Gammaproteobacteria</taxon>
        <taxon>Moraxellales</taxon>
        <taxon>Moraxellaceae</taxon>
        <taxon>Acinetobacter</taxon>
    </lineage>
</organism>